<feature type="compositionally biased region" description="Basic and acidic residues" evidence="1">
    <location>
        <begin position="45"/>
        <end position="58"/>
    </location>
</feature>
<dbReference type="AlphaFoldDB" id="A0AAW0ZM54"/>
<evidence type="ECO:0000256" key="1">
    <source>
        <dbReference type="SAM" id="MobiDB-lite"/>
    </source>
</evidence>
<protein>
    <submittedName>
        <fullName evidence="2">Uncharacterized protein</fullName>
    </submittedName>
</protein>
<sequence length="131" mass="15213">MYVRAAQRHKQWRMSGDVLRSFNSPTPIIRPPLSRRIPRVSSRSEGGDKTRALEEGRAPETTTIYPRVRLPILALCLKEHIDRATLSHRLRDLTRWPWPLFERYVPSCCSRSLTHDAKSDRGYGSPIYTIQ</sequence>
<dbReference type="Proteomes" id="UP001432146">
    <property type="component" value="Unassembled WGS sequence"/>
</dbReference>
<comment type="caution">
    <text evidence="2">The sequence shown here is derived from an EMBL/GenBank/DDBJ whole genome shotgun (WGS) entry which is preliminary data.</text>
</comment>
<feature type="region of interest" description="Disordered" evidence="1">
    <location>
        <begin position="33"/>
        <end position="58"/>
    </location>
</feature>
<keyword evidence="3" id="KW-1185">Reference proteome</keyword>
<proteinExistence type="predicted"/>
<dbReference type="EMBL" id="JAWNGG020000173">
    <property type="protein sequence ID" value="KAK9298519.1"/>
    <property type="molecule type" value="Genomic_DNA"/>
</dbReference>
<evidence type="ECO:0000313" key="3">
    <source>
        <dbReference type="Proteomes" id="UP001432146"/>
    </source>
</evidence>
<reference evidence="2 3" key="1">
    <citation type="submission" date="2024-05" db="EMBL/GenBank/DDBJ databases">
        <title>The nuclear and mitochondrial genome assemblies of Tetragonisca angustula (Apidae: Meliponini), a tiny yet remarkable pollinator in the Neotropics.</title>
        <authorList>
            <person name="Ferrari R."/>
            <person name="Ricardo P.C."/>
            <person name="Dias F.C."/>
            <person name="Araujo N.S."/>
            <person name="Soares D.O."/>
            <person name="Zhou Q.-S."/>
            <person name="Zhu C.-D."/>
            <person name="Coutinho L."/>
            <person name="Airas M.C."/>
            <person name="Batista T.M."/>
        </authorList>
    </citation>
    <scope>NUCLEOTIDE SEQUENCE [LARGE SCALE GENOMIC DNA]</scope>
    <source>
        <strain evidence="2">ASF017062</strain>
        <tissue evidence="2">Abdomen</tissue>
    </source>
</reference>
<evidence type="ECO:0000313" key="2">
    <source>
        <dbReference type="EMBL" id="KAK9298519.1"/>
    </source>
</evidence>
<organism evidence="2 3">
    <name type="scientific">Tetragonisca angustula</name>
    <dbReference type="NCBI Taxonomy" id="166442"/>
    <lineage>
        <taxon>Eukaryota</taxon>
        <taxon>Metazoa</taxon>
        <taxon>Ecdysozoa</taxon>
        <taxon>Arthropoda</taxon>
        <taxon>Hexapoda</taxon>
        <taxon>Insecta</taxon>
        <taxon>Pterygota</taxon>
        <taxon>Neoptera</taxon>
        <taxon>Endopterygota</taxon>
        <taxon>Hymenoptera</taxon>
        <taxon>Apocrita</taxon>
        <taxon>Aculeata</taxon>
        <taxon>Apoidea</taxon>
        <taxon>Anthophila</taxon>
        <taxon>Apidae</taxon>
        <taxon>Tetragonisca</taxon>
    </lineage>
</organism>
<accession>A0AAW0ZM54</accession>
<name>A0AAW0ZM54_9HYME</name>
<feature type="compositionally biased region" description="Low complexity" evidence="1">
    <location>
        <begin position="33"/>
        <end position="44"/>
    </location>
</feature>
<gene>
    <name evidence="2" type="ORF">QLX08_008193</name>
</gene>